<dbReference type="AlphaFoldDB" id="A0A9N7Y9W5"/>
<feature type="region of interest" description="Disordered" evidence="1">
    <location>
        <begin position="221"/>
        <end position="253"/>
    </location>
</feature>
<evidence type="ECO:0000313" key="3">
    <source>
        <dbReference type="Proteomes" id="UP001153269"/>
    </source>
</evidence>
<name>A0A9N7Y9W5_PLEPL</name>
<feature type="region of interest" description="Disordered" evidence="1">
    <location>
        <begin position="309"/>
        <end position="329"/>
    </location>
</feature>
<proteinExistence type="predicted"/>
<comment type="caution">
    <text evidence="2">The sequence shown here is derived from an EMBL/GenBank/DDBJ whole genome shotgun (WGS) entry which is preliminary data.</text>
</comment>
<reference evidence="2" key="1">
    <citation type="submission" date="2020-03" db="EMBL/GenBank/DDBJ databases">
        <authorList>
            <person name="Weist P."/>
        </authorList>
    </citation>
    <scope>NUCLEOTIDE SEQUENCE</scope>
</reference>
<sequence length="329" mass="36199">MYKVTVSTQENILISRLSQHLRREPLCTTSLQPLVEKQLLCISDHQLVLTTLSISSSAAHDASGRLSVTTGLAKSGVSDCNLKEQPEGPLPQHLIAGVILSLPSFIGPAALPRVLIFDVLPPPALLFSPGRGIIIIQETLHELTDSTHSPTPTSAFLSGLSEASRGVQSRGVSLLKDLILPAICSTTCLNTSFRHGPAAQREKFVLQKIRSVDRVVIRKSEGNKGRRRRREEEEEERPLRPCSTPKYDPRRADHKELPLVDELMEDSDPGDEHTQTKTSNQHTAAALYLDEVGEGTVKFLRPLVEEEVWDGSENHDASEVDNVASVQHQ</sequence>
<protein>
    <submittedName>
        <fullName evidence="2">Uncharacterized protein</fullName>
    </submittedName>
</protein>
<organism evidence="2 3">
    <name type="scientific">Pleuronectes platessa</name>
    <name type="common">European plaice</name>
    <dbReference type="NCBI Taxonomy" id="8262"/>
    <lineage>
        <taxon>Eukaryota</taxon>
        <taxon>Metazoa</taxon>
        <taxon>Chordata</taxon>
        <taxon>Craniata</taxon>
        <taxon>Vertebrata</taxon>
        <taxon>Euteleostomi</taxon>
        <taxon>Actinopterygii</taxon>
        <taxon>Neopterygii</taxon>
        <taxon>Teleostei</taxon>
        <taxon>Neoteleostei</taxon>
        <taxon>Acanthomorphata</taxon>
        <taxon>Carangaria</taxon>
        <taxon>Pleuronectiformes</taxon>
        <taxon>Pleuronectoidei</taxon>
        <taxon>Pleuronectidae</taxon>
        <taxon>Pleuronectes</taxon>
    </lineage>
</organism>
<gene>
    <name evidence="2" type="ORF">PLEPLA_LOCUS11641</name>
</gene>
<dbReference type="Proteomes" id="UP001153269">
    <property type="component" value="Unassembled WGS sequence"/>
</dbReference>
<dbReference type="EMBL" id="CADEAL010000675">
    <property type="protein sequence ID" value="CAB1423720.1"/>
    <property type="molecule type" value="Genomic_DNA"/>
</dbReference>
<accession>A0A9N7Y9W5</accession>
<keyword evidence="3" id="KW-1185">Reference proteome</keyword>
<evidence type="ECO:0000256" key="1">
    <source>
        <dbReference type="SAM" id="MobiDB-lite"/>
    </source>
</evidence>
<evidence type="ECO:0000313" key="2">
    <source>
        <dbReference type="EMBL" id="CAB1423720.1"/>
    </source>
</evidence>